<keyword evidence="7" id="KW-1185">Reference proteome</keyword>
<dbReference type="InterPro" id="IPR040141">
    <property type="entry name" value="ZPR1"/>
</dbReference>
<dbReference type="GeneID" id="76834585"/>
<protein>
    <submittedName>
        <fullName evidence="6">ZPR1 zinc finger domain-containing protein</fullName>
    </submittedName>
</protein>
<dbReference type="Gene3D" id="2.60.120.1040">
    <property type="entry name" value="ZPR1, A/B domain"/>
    <property type="match status" value="1"/>
</dbReference>
<evidence type="ECO:0000256" key="2">
    <source>
        <dbReference type="ARBA" id="ARBA00022723"/>
    </source>
</evidence>
<evidence type="ECO:0000313" key="7">
    <source>
        <dbReference type="Proteomes" id="UP001163096"/>
    </source>
</evidence>
<dbReference type="Proteomes" id="UP001163096">
    <property type="component" value="Chromosome"/>
</dbReference>
<dbReference type="PANTHER" id="PTHR10876:SF0">
    <property type="entry name" value="ZINC FINGER PROTEIN ZPR1"/>
    <property type="match status" value="1"/>
</dbReference>
<dbReference type="KEGG" id="mou:OU421_05745"/>
<keyword evidence="3" id="KW-0863">Zinc-finger</keyword>
<dbReference type="NCBIfam" id="TIGR00310">
    <property type="entry name" value="ZPR1_znf"/>
    <property type="match status" value="1"/>
</dbReference>
<comment type="similarity">
    <text evidence="1">Belongs to the ZPR1 family.</text>
</comment>
<sequence>MERVIRAPCLQCSEEIEYHYKTIEIPYFSDVLITTVICESCGFHSVDVMILGENEPARYTLTVSTPKDMESRVIRSTTGTIEIPELGILVEPGPICDGFITNVEGVLVRVEDVIDRVITWSEGEELDRARELKGRIEEMRSGTIPFVLVVQDEDGNSAIIHPDVEKSAPIPYEDRT</sequence>
<evidence type="ECO:0000256" key="4">
    <source>
        <dbReference type="ARBA" id="ARBA00022833"/>
    </source>
</evidence>
<dbReference type="EMBL" id="CP113361">
    <property type="protein sequence ID" value="WAI02374.1"/>
    <property type="molecule type" value="Genomic_DNA"/>
</dbReference>
<name>A0A9X9S5M7_METOG</name>
<dbReference type="GO" id="GO:0008270">
    <property type="term" value="F:zinc ion binding"/>
    <property type="evidence" value="ECO:0007669"/>
    <property type="project" value="UniProtKB-KW"/>
</dbReference>
<dbReference type="Pfam" id="PF22794">
    <property type="entry name" value="jr-ZPR1"/>
    <property type="match status" value="1"/>
</dbReference>
<dbReference type="InterPro" id="IPR056180">
    <property type="entry name" value="ZPR1_jr_dom"/>
</dbReference>
<evidence type="ECO:0000256" key="1">
    <source>
        <dbReference type="ARBA" id="ARBA00008354"/>
    </source>
</evidence>
<dbReference type="InterPro" id="IPR004457">
    <property type="entry name" value="Znf_ZPR1"/>
</dbReference>
<dbReference type="Gene3D" id="2.20.25.420">
    <property type="entry name" value="ZPR1, zinc finger domain"/>
    <property type="match status" value="1"/>
</dbReference>
<accession>A0A9X9S5M7</accession>
<dbReference type="InterPro" id="IPR042451">
    <property type="entry name" value="ZPR1_A/B_dom"/>
</dbReference>
<dbReference type="InterPro" id="IPR004470">
    <property type="entry name" value="ZPR1-like_arc"/>
</dbReference>
<dbReference type="Pfam" id="PF03367">
    <property type="entry name" value="Zn_ribbon_ZPR1"/>
    <property type="match status" value="1"/>
</dbReference>
<evidence type="ECO:0000313" key="6">
    <source>
        <dbReference type="EMBL" id="WAI02374.1"/>
    </source>
</evidence>
<dbReference type="SMART" id="SM00709">
    <property type="entry name" value="Zpr1"/>
    <property type="match status" value="1"/>
</dbReference>
<dbReference type="PANTHER" id="PTHR10876">
    <property type="entry name" value="ZINC FINGER PROTEIN ZPR1"/>
    <property type="match status" value="1"/>
</dbReference>
<organism evidence="6 7">
    <name type="scientific">Methanogenium organophilum</name>
    <dbReference type="NCBI Taxonomy" id="2199"/>
    <lineage>
        <taxon>Archaea</taxon>
        <taxon>Methanobacteriati</taxon>
        <taxon>Methanobacteriota</taxon>
        <taxon>Stenosarchaea group</taxon>
        <taxon>Methanomicrobia</taxon>
        <taxon>Methanomicrobiales</taxon>
        <taxon>Methanomicrobiaceae</taxon>
        <taxon>Methanogenium</taxon>
    </lineage>
</organism>
<dbReference type="RefSeq" id="WP_268187651.1">
    <property type="nucleotide sequence ID" value="NZ_CP113361.1"/>
</dbReference>
<keyword evidence="2" id="KW-0479">Metal-binding</keyword>
<keyword evidence="4" id="KW-0862">Zinc</keyword>
<dbReference type="NCBIfam" id="TIGR00340">
    <property type="entry name" value="zpr1_rel"/>
    <property type="match status" value="1"/>
</dbReference>
<evidence type="ECO:0000256" key="3">
    <source>
        <dbReference type="ARBA" id="ARBA00022771"/>
    </source>
</evidence>
<evidence type="ECO:0000259" key="5">
    <source>
        <dbReference type="SMART" id="SM00709"/>
    </source>
</evidence>
<reference evidence="6" key="1">
    <citation type="submission" date="2022-11" db="EMBL/GenBank/DDBJ databases">
        <title>Complete genome sequence of Methanogenium organophilum DSM 3596.</title>
        <authorList>
            <person name="Chen S.-C."/>
            <person name="Lai S.-J."/>
            <person name="You Y.-T."/>
        </authorList>
    </citation>
    <scope>NUCLEOTIDE SEQUENCE</scope>
    <source>
        <strain evidence="6">DSM 3596</strain>
    </source>
</reference>
<proteinExistence type="inferred from homology"/>
<dbReference type="InterPro" id="IPR042452">
    <property type="entry name" value="ZPR1_Znf1/2"/>
</dbReference>
<feature type="domain" description="Zinc finger ZPR1-type" evidence="5">
    <location>
        <begin position="7"/>
        <end position="161"/>
    </location>
</feature>
<gene>
    <name evidence="6" type="ORF">OU421_05745</name>
</gene>
<dbReference type="AlphaFoldDB" id="A0A9X9S5M7"/>